<feature type="compositionally biased region" description="Basic residues" evidence="11">
    <location>
        <begin position="281"/>
        <end position="290"/>
    </location>
</feature>
<evidence type="ECO:0000256" key="4">
    <source>
        <dbReference type="ARBA" id="ARBA00022475"/>
    </source>
</evidence>
<dbReference type="Gene3D" id="3.30.1150.10">
    <property type="match status" value="1"/>
</dbReference>
<reference evidence="13" key="1">
    <citation type="submission" date="2018-08" db="EMBL/GenBank/DDBJ databases">
        <authorList>
            <person name="Jin W."/>
            <person name="Wang H."/>
            <person name="Yang Y."/>
            <person name="Li M."/>
            <person name="Liu J."/>
        </authorList>
    </citation>
    <scope>NUCLEOTIDE SEQUENCE</scope>
    <source>
        <strain evidence="13">AESS21</strain>
    </source>
</reference>
<feature type="compositionally biased region" description="Basic residues" evidence="11">
    <location>
        <begin position="332"/>
        <end position="351"/>
    </location>
</feature>
<sequence length="417" mass="44609">MSEAHHPPHRWRWLALLLVVSLGLHLAFAAWAMLEDDEILMAGGAEAPAATVGQAFADMIVAGSEVTETAPEEIDTEELLEPEPPEEVQAVKPREVETARAETVETLAKPVSVAPVAPALTSTIVNARSEGAFVQSEQTLDAPIEAQAVKEAPLKPSETQPQEASPLKPQEPLRTVQPVVASAVPQAQESSEPVETKPISAKAAQTPIVRPQSPEAILKPEVSEVEPEKVEPLEAEPLETEPLETAELSENLPSDAIPVPQLRPKPLVQDLPKPTKTAQKTPKKAKKAPKKQTSQAGSGGNSNQTAQKGGAQNRGKGSAAGNAKVSNYPGKVARKLRRSLRYPSAAKRKRLSGNVHVSFSVDSSGRASGIRVSRSSGSPILDKAAIETVRRASPFPKIPPEAQRKRWAFTVPLAFRR</sequence>
<keyword evidence="3 10" id="KW-0813">Transport</keyword>
<dbReference type="Proteomes" id="UP000705379">
    <property type="component" value="Unassembled WGS sequence"/>
</dbReference>
<feature type="region of interest" description="Disordered" evidence="11">
    <location>
        <begin position="153"/>
        <end position="172"/>
    </location>
</feature>
<dbReference type="NCBIfam" id="TIGR01352">
    <property type="entry name" value="tonB_Cterm"/>
    <property type="match status" value="1"/>
</dbReference>
<proteinExistence type="inferred from homology"/>
<dbReference type="SUPFAM" id="SSF74653">
    <property type="entry name" value="TolA/TonB C-terminal domain"/>
    <property type="match status" value="1"/>
</dbReference>
<feature type="region of interest" description="Disordered" evidence="11">
    <location>
        <begin position="181"/>
        <end position="351"/>
    </location>
</feature>
<keyword evidence="4 10" id="KW-1003">Cell membrane</keyword>
<evidence type="ECO:0000256" key="9">
    <source>
        <dbReference type="ARBA" id="ARBA00023136"/>
    </source>
</evidence>
<dbReference type="GO" id="GO:0055085">
    <property type="term" value="P:transmembrane transport"/>
    <property type="evidence" value="ECO:0007669"/>
    <property type="project" value="InterPro"/>
</dbReference>
<feature type="compositionally biased region" description="Low complexity" evidence="11">
    <location>
        <begin position="181"/>
        <end position="191"/>
    </location>
</feature>
<evidence type="ECO:0000256" key="2">
    <source>
        <dbReference type="ARBA" id="ARBA00006555"/>
    </source>
</evidence>
<dbReference type="GO" id="GO:0098797">
    <property type="term" value="C:plasma membrane protein complex"/>
    <property type="evidence" value="ECO:0007669"/>
    <property type="project" value="TreeGrafter"/>
</dbReference>
<dbReference type="GO" id="GO:0031992">
    <property type="term" value="F:energy transducer activity"/>
    <property type="evidence" value="ECO:0007669"/>
    <property type="project" value="InterPro"/>
</dbReference>
<comment type="function">
    <text evidence="10">Interacts with outer membrane receptor proteins that carry out high-affinity binding and energy dependent uptake into the periplasmic space of specific substrates. It could act to transduce energy from the cytoplasmic membrane to specific energy-requiring processes in the outer membrane, resulting in the release into the periplasm of ligands bound by these outer membrane proteins.</text>
</comment>
<keyword evidence="9" id="KW-0472">Membrane</keyword>
<keyword evidence="5 10" id="KW-0997">Cell inner membrane</keyword>
<keyword evidence="10" id="KW-0735">Signal-anchor</keyword>
<dbReference type="GO" id="GO:0015031">
    <property type="term" value="P:protein transport"/>
    <property type="evidence" value="ECO:0007669"/>
    <property type="project" value="UniProtKB-UniRule"/>
</dbReference>
<evidence type="ECO:0000256" key="7">
    <source>
        <dbReference type="ARBA" id="ARBA00022927"/>
    </source>
</evidence>
<evidence type="ECO:0000256" key="6">
    <source>
        <dbReference type="ARBA" id="ARBA00022692"/>
    </source>
</evidence>
<evidence type="ECO:0000256" key="8">
    <source>
        <dbReference type="ARBA" id="ARBA00022989"/>
    </source>
</evidence>
<reference evidence="13" key="2">
    <citation type="journal article" date="2021" name="Microorganisms">
        <title>Bacterial Dimethylsulfoniopropionate Biosynthesis in the East China Sea.</title>
        <authorList>
            <person name="Liu J."/>
            <person name="Zhang Y."/>
            <person name="Liu J."/>
            <person name="Zhong H."/>
            <person name="Williams B.T."/>
            <person name="Zheng Y."/>
            <person name="Curson A.R.J."/>
            <person name="Sun C."/>
            <person name="Sun H."/>
            <person name="Song D."/>
            <person name="Wagner Mackenzie B."/>
            <person name="Bermejo Martinez A."/>
            <person name="Todd J.D."/>
            <person name="Zhang X.H."/>
        </authorList>
    </citation>
    <scope>NUCLEOTIDE SEQUENCE</scope>
    <source>
        <strain evidence="13">AESS21</strain>
    </source>
</reference>
<dbReference type="PANTHER" id="PTHR33446">
    <property type="entry name" value="PROTEIN TONB-RELATED"/>
    <property type="match status" value="1"/>
</dbReference>
<evidence type="ECO:0000256" key="10">
    <source>
        <dbReference type="RuleBase" id="RU362123"/>
    </source>
</evidence>
<dbReference type="InterPro" id="IPR051045">
    <property type="entry name" value="TonB-dependent_transducer"/>
</dbReference>
<organism evidence="13 14">
    <name type="scientific">Roseibium polysiphoniae</name>
    <dbReference type="NCBI Taxonomy" id="2571221"/>
    <lineage>
        <taxon>Bacteria</taxon>
        <taxon>Pseudomonadati</taxon>
        <taxon>Pseudomonadota</taxon>
        <taxon>Alphaproteobacteria</taxon>
        <taxon>Hyphomicrobiales</taxon>
        <taxon>Stappiaceae</taxon>
        <taxon>Roseibium</taxon>
    </lineage>
</organism>
<accession>A0A944GRF3</accession>
<dbReference type="PROSITE" id="PS52015">
    <property type="entry name" value="TONB_CTD"/>
    <property type="match status" value="1"/>
</dbReference>
<keyword evidence="6" id="KW-0812">Transmembrane</keyword>
<evidence type="ECO:0000256" key="3">
    <source>
        <dbReference type="ARBA" id="ARBA00022448"/>
    </source>
</evidence>
<dbReference type="Pfam" id="PF03544">
    <property type="entry name" value="TonB_C"/>
    <property type="match status" value="1"/>
</dbReference>
<dbReference type="PRINTS" id="PR01374">
    <property type="entry name" value="TONBPROTEIN"/>
</dbReference>
<dbReference type="PANTHER" id="PTHR33446:SF2">
    <property type="entry name" value="PROTEIN TONB"/>
    <property type="match status" value="1"/>
</dbReference>
<feature type="compositionally biased region" description="Acidic residues" evidence="11">
    <location>
        <begin position="233"/>
        <end position="244"/>
    </location>
</feature>
<name>A0A944GRF3_9HYPH</name>
<dbReference type="GO" id="GO:0030288">
    <property type="term" value="C:outer membrane-bounded periplasmic space"/>
    <property type="evidence" value="ECO:0007669"/>
    <property type="project" value="InterPro"/>
</dbReference>
<dbReference type="AlphaFoldDB" id="A0A944GRF3"/>
<feature type="domain" description="TonB C-terminal" evidence="12">
    <location>
        <begin position="327"/>
        <end position="417"/>
    </location>
</feature>
<evidence type="ECO:0000259" key="12">
    <source>
        <dbReference type="PROSITE" id="PS52015"/>
    </source>
</evidence>
<keyword evidence="8" id="KW-1133">Transmembrane helix</keyword>
<comment type="subcellular location">
    <subcellularLocation>
        <location evidence="1 10">Cell inner membrane</location>
        <topology evidence="1 10">Single-pass membrane protein</topology>
        <orientation evidence="1 10">Periplasmic side</orientation>
    </subcellularLocation>
</comment>
<dbReference type="InterPro" id="IPR006260">
    <property type="entry name" value="TonB/TolA_C"/>
</dbReference>
<protein>
    <recommendedName>
        <fullName evidence="10">Protein TonB</fullName>
    </recommendedName>
</protein>
<evidence type="ECO:0000256" key="5">
    <source>
        <dbReference type="ARBA" id="ARBA00022519"/>
    </source>
</evidence>
<comment type="caution">
    <text evidence="13">The sequence shown here is derived from an EMBL/GenBank/DDBJ whole genome shotgun (WGS) entry which is preliminary data.</text>
</comment>
<evidence type="ECO:0000256" key="11">
    <source>
        <dbReference type="SAM" id="MobiDB-lite"/>
    </source>
</evidence>
<dbReference type="GO" id="GO:0015891">
    <property type="term" value="P:siderophore transport"/>
    <property type="evidence" value="ECO:0007669"/>
    <property type="project" value="InterPro"/>
</dbReference>
<gene>
    <name evidence="13" type="ORF">DYI23_05530</name>
</gene>
<dbReference type="RefSeq" id="WP_246541473.1">
    <property type="nucleotide sequence ID" value="NZ_QTKU01000001.1"/>
</dbReference>
<dbReference type="EMBL" id="QTKU01000001">
    <property type="protein sequence ID" value="MBS8259673.1"/>
    <property type="molecule type" value="Genomic_DNA"/>
</dbReference>
<dbReference type="InterPro" id="IPR037682">
    <property type="entry name" value="TonB_C"/>
</dbReference>
<evidence type="ECO:0000256" key="1">
    <source>
        <dbReference type="ARBA" id="ARBA00004383"/>
    </source>
</evidence>
<keyword evidence="7 10" id="KW-0653">Protein transport</keyword>
<comment type="similarity">
    <text evidence="2 10">Belongs to the TonB family.</text>
</comment>
<evidence type="ECO:0000313" key="13">
    <source>
        <dbReference type="EMBL" id="MBS8259673.1"/>
    </source>
</evidence>
<evidence type="ECO:0000313" key="14">
    <source>
        <dbReference type="Proteomes" id="UP000705379"/>
    </source>
</evidence>
<dbReference type="InterPro" id="IPR003538">
    <property type="entry name" value="TonB"/>
</dbReference>